<name>A0A161VR47_NODSP</name>
<comment type="caution">
    <text evidence="3">The sequence shown here is derived from an EMBL/GenBank/DDBJ whole genome shotgun (WGS) entry which is preliminary data.</text>
</comment>
<evidence type="ECO:0000313" key="4">
    <source>
        <dbReference type="Proteomes" id="UP000076555"/>
    </source>
</evidence>
<gene>
    <name evidence="3" type="ORF">A2T98_12115</name>
</gene>
<reference evidence="3 4" key="1">
    <citation type="submission" date="2016-04" db="EMBL/GenBank/DDBJ databases">
        <title>Draft Genome Assembly of the Bloom-forming Cyanobacterium Nodularia spumigena Strain CENA596 in Shrimp Production Ponds.</title>
        <authorList>
            <person name="Popin R.V."/>
            <person name="Rigonato J."/>
            <person name="Abreu V.A."/>
            <person name="Andreote A.P."/>
            <person name="Silveira S.B."/>
            <person name="Odebrecht C."/>
            <person name="Fiore M.F."/>
        </authorList>
    </citation>
    <scope>NUCLEOTIDE SEQUENCE [LARGE SCALE GENOMIC DNA]</scope>
    <source>
        <strain evidence="3 4">CENA596</strain>
    </source>
</reference>
<feature type="region of interest" description="Disordered" evidence="1">
    <location>
        <begin position="347"/>
        <end position="375"/>
    </location>
</feature>
<dbReference type="RefSeq" id="WP_063872990.1">
    <property type="nucleotide sequence ID" value="NZ_CAWMRI010000159.1"/>
</dbReference>
<evidence type="ECO:0000256" key="1">
    <source>
        <dbReference type="SAM" id="MobiDB-lite"/>
    </source>
</evidence>
<protein>
    <submittedName>
        <fullName evidence="3">Uncharacterized protein</fullName>
    </submittedName>
</protein>
<dbReference type="AlphaFoldDB" id="A0A161VR47"/>
<feature type="transmembrane region" description="Helical" evidence="2">
    <location>
        <begin position="26"/>
        <end position="45"/>
    </location>
</feature>
<keyword evidence="2" id="KW-0472">Membrane</keyword>
<keyword evidence="2" id="KW-0812">Transmembrane</keyword>
<feature type="compositionally biased region" description="Polar residues" evidence="1">
    <location>
        <begin position="347"/>
        <end position="364"/>
    </location>
</feature>
<dbReference type="EMBL" id="LWAJ01000159">
    <property type="protein sequence ID" value="KZL49565.1"/>
    <property type="molecule type" value="Genomic_DNA"/>
</dbReference>
<organism evidence="3 4">
    <name type="scientific">Nodularia spumigena CENA596</name>
    <dbReference type="NCBI Taxonomy" id="1819295"/>
    <lineage>
        <taxon>Bacteria</taxon>
        <taxon>Bacillati</taxon>
        <taxon>Cyanobacteriota</taxon>
        <taxon>Cyanophyceae</taxon>
        <taxon>Nostocales</taxon>
        <taxon>Nodulariaceae</taxon>
        <taxon>Nodularia</taxon>
    </lineage>
</organism>
<feature type="region of interest" description="Disordered" evidence="1">
    <location>
        <begin position="120"/>
        <end position="146"/>
    </location>
</feature>
<evidence type="ECO:0000256" key="2">
    <source>
        <dbReference type="SAM" id="Phobius"/>
    </source>
</evidence>
<feature type="compositionally biased region" description="Polar residues" evidence="1">
    <location>
        <begin position="122"/>
        <end position="137"/>
    </location>
</feature>
<feature type="compositionally biased region" description="Low complexity" evidence="1">
    <location>
        <begin position="170"/>
        <end position="187"/>
    </location>
</feature>
<feature type="compositionally biased region" description="Polar residues" evidence="1">
    <location>
        <begin position="188"/>
        <end position="217"/>
    </location>
</feature>
<dbReference type="OrthoDB" id="582255at2"/>
<dbReference type="Proteomes" id="UP000076555">
    <property type="component" value="Unassembled WGS sequence"/>
</dbReference>
<keyword evidence="2" id="KW-1133">Transmembrane helix</keyword>
<evidence type="ECO:0000313" key="3">
    <source>
        <dbReference type="EMBL" id="KZL49565.1"/>
    </source>
</evidence>
<proteinExistence type="predicted"/>
<feature type="region of interest" description="Disordered" evidence="1">
    <location>
        <begin position="170"/>
        <end position="219"/>
    </location>
</feature>
<sequence length="375" mass="39499">MPHHDYPPAYLRYFKAGLWNLAKPSFWGAAIVLSVIGLGIGEYWSNRKISTNQPKEEVTSLQSDNSALSPEDKAITANLDNLPGSFDVKPGNLAIIPNLPPAKSQDNDQDNLLEELKKQLSEDSTASNPQIETFNSTSPPPGKNPFVLETEKLLQSGTFNVNSQPLGISSLATSSPSTGTPATSPTGVNQTENSQNPNSISFSQTPVNPASNQSLSGFNGEIANPINSLDKTAAGGVMQIPSNNGLPSQGVYPRTGLNAATGVQPTVGVPNNLPPNSVNQVNSIEGLPSPVQPTTVTSPLSSGVESGVQTNFAPNSSIQAPSPDIVAPMSPVVADNNGNLIWRSPAQQMQPNSLDSQIPGQNRGLQDIDLSNFDF</sequence>
<accession>A0A161VR47</accession>